<accession>A0A1L8R353</accession>
<reference evidence="1 2" key="1">
    <citation type="submission" date="2014-12" db="EMBL/GenBank/DDBJ databases">
        <title>Draft genome sequences of 29 type strains of Enterococci.</title>
        <authorList>
            <person name="Zhong Z."/>
            <person name="Sun Z."/>
            <person name="Liu W."/>
            <person name="Zhang W."/>
            <person name="Zhang H."/>
        </authorList>
    </citation>
    <scope>NUCLEOTIDE SEQUENCE [LARGE SCALE GENOMIC DNA]</scope>
    <source>
        <strain evidence="1 2">DSM 21207</strain>
    </source>
</reference>
<evidence type="ECO:0000313" key="2">
    <source>
        <dbReference type="Proteomes" id="UP000182835"/>
    </source>
</evidence>
<dbReference type="AlphaFoldDB" id="A0A1L8R353"/>
<dbReference type="EMBL" id="JXKG01000024">
    <property type="protein sequence ID" value="OJG14136.1"/>
    <property type="molecule type" value="Genomic_DNA"/>
</dbReference>
<sequence>MLVYDKWTKWRNFGWAYLTESEVVERLLSTSDELRIAYAYY</sequence>
<proteinExistence type="predicted"/>
<dbReference type="Proteomes" id="UP000182835">
    <property type="component" value="Unassembled WGS sequence"/>
</dbReference>
<organism evidence="1 2">
    <name type="scientific">Enterococcus canintestini</name>
    <dbReference type="NCBI Taxonomy" id="317010"/>
    <lineage>
        <taxon>Bacteria</taxon>
        <taxon>Bacillati</taxon>
        <taxon>Bacillota</taxon>
        <taxon>Bacilli</taxon>
        <taxon>Lactobacillales</taxon>
        <taxon>Enterococcaceae</taxon>
        <taxon>Enterococcus</taxon>
    </lineage>
</organism>
<evidence type="ECO:0000313" key="1">
    <source>
        <dbReference type="EMBL" id="OJG14136.1"/>
    </source>
</evidence>
<gene>
    <name evidence="1" type="ORF">RU96_GL001352</name>
</gene>
<name>A0A1L8R353_9ENTE</name>
<comment type="caution">
    <text evidence="1">The sequence shown here is derived from an EMBL/GenBank/DDBJ whole genome shotgun (WGS) entry which is preliminary data.</text>
</comment>
<protein>
    <submittedName>
        <fullName evidence="1">Uncharacterized protein</fullName>
    </submittedName>
</protein>